<keyword evidence="3" id="KW-0833">Ubl conjugation pathway</keyword>
<dbReference type="PROSITE" id="PS50802">
    <property type="entry name" value="OTU"/>
    <property type="match status" value="1"/>
</dbReference>
<dbReference type="PANTHER" id="PTHR13312:SF5">
    <property type="entry name" value="UBIQUITIN THIOESTERASE OTU"/>
    <property type="match status" value="1"/>
</dbReference>
<keyword evidence="2 3" id="KW-0378">Hydrolase</keyword>
<proteinExistence type="predicted"/>
<keyword evidence="3" id="KW-0788">Thiol protease</keyword>
<dbReference type="STRING" id="1088818.A0A2I0AAW6"/>
<keyword evidence="3" id="KW-0645">Protease</keyword>
<dbReference type="EMBL" id="KZ452001">
    <property type="protein sequence ID" value="PKA52690.1"/>
    <property type="molecule type" value="Genomic_DNA"/>
</dbReference>
<evidence type="ECO:0000313" key="7">
    <source>
        <dbReference type="Proteomes" id="UP000236161"/>
    </source>
</evidence>
<dbReference type="Proteomes" id="UP000236161">
    <property type="component" value="Unassembled WGS sequence"/>
</dbReference>
<feature type="domain" description="OTU" evidence="5">
    <location>
        <begin position="272"/>
        <end position="440"/>
    </location>
</feature>
<dbReference type="GO" id="GO:0005829">
    <property type="term" value="C:cytosol"/>
    <property type="evidence" value="ECO:0007669"/>
    <property type="project" value="TreeGrafter"/>
</dbReference>
<comment type="catalytic activity">
    <reaction evidence="1 3">
        <text>Thiol-dependent hydrolysis of ester, thioester, amide, peptide and isopeptide bonds formed by the C-terminal Gly of ubiquitin (a 76-residue protein attached to proteins as an intracellular targeting signal).</text>
        <dbReference type="EC" id="3.4.19.12"/>
    </reaction>
</comment>
<comment type="subcellular location">
    <subcellularLocation>
        <location evidence="3">Cytoplasm</location>
    </subcellularLocation>
</comment>
<dbReference type="GO" id="GO:0016579">
    <property type="term" value="P:protein deubiquitination"/>
    <property type="evidence" value="ECO:0007669"/>
    <property type="project" value="TreeGrafter"/>
</dbReference>
<sequence length="449" mass="49999">MCRTTRLRSDRPMSAPLKRKHRGPSPKTGLDQLGSRCLGLLCACHMDCRDVVEDSLLGWEEGSFVVHELSWSYVGWAVQTQVAYSSLLTILVHAGLLRKLETSDQESWHGLRRARQGLEGSLFLILGRSLSLAWSGGEGIDGTFRLLPGVDAYKAYGVVAVTRAMMRISCLPFCFLIKKKDDEEGDIEKKGEEEEEVAAIEEDEEAIMVKLPIILSLKEKEVILRPIRRKGGISFGVCLGFSSSAEASMGNNKNNEHNKSRLSHGKKVHNDYSITGIPGDGRCLFRSLAHGACARAGKPVPNEALQVELADELRAMVADEFIKRREDTEWFIEGNFDDYVAHIRKPHVWGGEPELLMASHCMSFITVNLEKADACRLLHADFNIDNTNFAVFSMPITVYIHDHEAGGIIAIAEYGQEYGKEDPIRVLYHGFGHYDALQIPGKKTANSRL</sequence>
<evidence type="ECO:0000313" key="6">
    <source>
        <dbReference type="EMBL" id="PKA52690.1"/>
    </source>
</evidence>
<reference evidence="6 7" key="1">
    <citation type="journal article" date="2017" name="Nature">
        <title>The Apostasia genome and the evolution of orchids.</title>
        <authorList>
            <person name="Zhang G.Q."/>
            <person name="Liu K.W."/>
            <person name="Li Z."/>
            <person name="Lohaus R."/>
            <person name="Hsiao Y.Y."/>
            <person name="Niu S.C."/>
            <person name="Wang J.Y."/>
            <person name="Lin Y.C."/>
            <person name="Xu Q."/>
            <person name="Chen L.J."/>
            <person name="Yoshida K."/>
            <person name="Fujiwara S."/>
            <person name="Wang Z.W."/>
            <person name="Zhang Y.Q."/>
            <person name="Mitsuda N."/>
            <person name="Wang M."/>
            <person name="Liu G.H."/>
            <person name="Pecoraro L."/>
            <person name="Huang H.X."/>
            <person name="Xiao X.J."/>
            <person name="Lin M."/>
            <person name="Wu X.Y."/>
            <person name="Wu W.L."/>
            <person name="Chen Y.Y."/>
            <person name="Chang S.B."/>
            <person name="Sakamoto S."/>
            <person name="Ohme-Takagi M."/>
            <person name="Yagi M."/>
            <person name="Zeng S.J."/>
            <person name="Shen C.Y."/>
            <person name="Yeh C.M."/>
            <person name="Luo Y.B."/>
            <person name="Tsai W.C."/>
            <person name="Van de Peer Y."/>
            <person name="Liu Z.J."/>
        </authorList>
    </citation>
    <scope>NUCLEOTIDE SEQUENCE [LARGE SCALE GENOMIC DNA]</scope>
    <source>
        <strain evidence="7">cv. Shenzhen</strain>
        <tissue evidence="6">Stem</tissue>
    </source>
</reference>
<dbReference type="OrthoDB" id="409956at2759"/>
<dbReference type="Pfam" id="PF02338">
    <property type="entry name" value="OTU"/>
    <property type="match status" value="1"/>
</dbReference>
<comment type="function">
    <text evidence="3">Hydrolase that can remove conjugated ubiquitin from proteins and may therefore play an important regulatory role at the level of protein turnover by preventing degradation.</text>
</comment>
<dbReference type="Gene3D" id="3.90.70.80">
    <property type="match status" value="2"/>
</dbReference>
<organism evidence="6 7">
    <name type="scientific">Apostasia shenzhenica</name>
    <dbReference type="NCBI Taxonomy" id="1088818"/>
    <lineage>
        <taxon>Eukaryota</taxon>
        <taxon>Viridiplantae</taxon>
        <taxon>Streptophyta</taxon>
        <taxon>Embryophyta</taxon>
        <taxon>Tracheophyta</taxon>
        <taxon>Spermatophyta</taxon>
        <taxon>Magnoliopsida</taxon>
        <taxon>Liliopsida</taxon>
        <taxon>Asparagales</taxon>
        <taxon>Orchidaceae</taxon>
        <taxon>Apostasioideae</taxon>
        <taxon>Apostasia</taxon>
    </lineage>
</organism>
<dbReference type="InterPro" id="IPR038765">
    <property type="entry name" value="Papain-like_cys_pep_sf"/>
</dbReference>
<accession>A0A2I0AAW6</accession>
<keyword evidence="3" id="KW-0963">Cytoplasm</keyword>
<dbReference type="PANTHER" id="PTHR13312">
    <property type="entry name" value="HIV-INDUCED PROTEIN-7-LIKE PROTEASE"/>
    <property type="match status" value="1"/>
</dbReference>
<gene>
    <name evidence="6" type="ORF">AXF42_Ash001671</name>
</gene>
<dbReference type="InterPro" id="IPR047947">
    <property type="entry name" value="OTU4_OTU"/>
</dbReference>
<dbReference type="SUPFAM" id="SSF54001">
    <property type="entry name" value="Cysteine proteinases"/>
    <property type="match status" value="1"/>
</dbReference>
<dbReference type="EC" id="3.4.19.12" evidence="3"/>
<evidence type="ECO:0000256" key="1">
    <source>
        <dbReference type="ARBA" id="ARBA00000707"/>
    </source>
</evidence>
<evidence type="ECO:0000259" key="5">
    <source>
        <dbReference type="PROSITE" id="PS50802"/>
    </source>
</evidence>
<dbReference type="GO" id="GO:0036503">
    <property type="term" value="P:ERAD pathway"/>
    <property type="evidence" value="ECO:0007669"/>
    <property type="project" value="TreeGrafter"/>
</dbReference>
<dbReference type="InterPro" id="IPR003323">
    <property type="entry name" value="OTU_dom"/>
</dbReference>
<dbReference type="AlphaFoldDB" id="A0A2I0AAW6"/>
<dbReference type="GO" id="GO:0004843">
    <property type="term" value="F:cysteine-type deubiquitinase activity"/>
    <property type="evidence" value="ECO:0007669"/>
    <property type="project" value="UniProtKB-UniRule"/>
</dbReference>
<feature type="region of interest" description="Disordered" evidence="4">
    <location>
        <begin position="1"/>
        <end position="28"/>
    </location>
</feature>
<dbReference type="GO" id="GO:0005634">
    <property type="term" value="C:nucleus"/>
    <property type="evidence" value="ECO:0007669"/>
    <property type="project" value="TreeGrafter"/>
</dbReference>
<evidence type="ECO:0000256" key="2">
    <source>
        <dbReference type="ARBA" id="ARBA00022801"/>
    </source>
</evidence>
<dbReference type="CDD" id="cd22760">
    <property type="entry name" value="OTU_plant_OTU4-like"/>
    <property type="match status" value="1"/>
</dbReference>
<dbReference type="GO" id="GO:0030968">
    <property type="term" value="P:endoplasmic reticulum unfolded protein response"/>
    <property type="evidence" value="ECO:0007669"/>
    <property type="project" value="TreeGrafter"/>
</dbReference>
<name>A0A2I0AAW6_9ASPA</name>
<keyword evidence="7" id="KW-1185">Reference proteome</keyword>
<evidence type="ECO:0000256" key="4">
    <source>
        <dbReference type="SAM" id="MobiDB-lite"/>
    </source>
</evidence>
<protein>
    <recommendedName>
        <fullName evidence="3">Ubiquitin thioesterase OTU</fullName>
        <ecNumber evidence="3">3.4.19.12</ecNumber>
    </recommendedName>
</protein>
<evidence type="ECO:0000256" key="3">
    <source>
        <dbReference type="RuleBase" id="RU367104"/>
    </source>
</evidence>